<dbReference type="GO" id="GO:0006302">
    <property type="term" value="P:double-strand break repair"/>
    <property type="evidence" value="ECO:0007669"/>
    <property type="project" value="InterPro"/>
</dbReference>
<evidence type="ECO:0000313" key="3">
    <source>
        <dbReference type="EMBL" id="URF07236.1"/>
    </source>
</evidence>
<dbReference type="EMBL" id="CP097331">
    <property type="protein sequence ID" value="URF07236.1"/>
    <property type="molecule type" value="Genomic_DNA"/>
</dbReference>
<feature type="region of interest" description="Disordered" evidence="1">
    <location>
        <begin position="300"/>
        <end position="332"/>
    </location>
</feature>
<dbReference type="Gene3D" id="3.40.50.300">
    <property type="entry name" value="P-loop containing nucleotide triphosphate hydrolases"/>
    <property type="match status" value="2"/>
</dbReference>
<gene>
    <name evidence="3" type="ORF">M5D45_18640</name>
</gene>
<evidence type="ECO:0000313" key="4">
    <source>
        <dbReference type="Proteomes" id="UP001056132"/>
    </source>
</evidence>
<feature type="compositionally biased region" description="Basic and acidic residues" evidence="1">
    <location>
        <begin position="638"/>
        <end position="647"/>
    </location>
</feature>
<proteinExistence type="predicted"/>
<dbReference type="AlphaFoldDB" id="A0AAE9IAS3"/>
<dbReference type="Proteomes" id="UP001056132">
    <property type="component" value="Chromosome 2"/>
</dbReference>
<protein>
    <submittedName>
        <fullName evidence="3">SMC family ATPase</fullName>
    </submittedName>
</protein>
<dbReference type="InterPro" id="IPR038729">
    <property type="entry name" value="Rad50/SbcC_AAA"/>
</dbReference>
<organism evidence="3 4">
    <name type="scientific">Cupriavidus campinensis</name>
    <dbReference type="NCBI Taxonomy" id="151783"/>
    <lineage>
        <taxon>Bacteria</taxon>
        <taxon>Pseudomonadati</taxon>
        <taxon>Pseudomonadota</taxon>
        <taxon>Betaproteobacteria</taxon>
        <taxon>Burkholderiales</taxon>
        <taxon>Burkholderiaceae</taxon>
        <taxon>Cupriavidus</taxon>
    </lineage>
</organism>
<name>A0AAE9IAS3_9BURK</name>
<evidence type="ECO:0000256" key="1">
    <source>
        <dbReference type="SAM" id="MobiDB-lite"/>
    </source>
</evidence>
<dbReference type="GO" id="GO:0016887">
    <property type="term" value="F:ATP hydrolysis activity"/>
    <property type="evidence" value="ECO:0007669"/>
    <property type="project" value="InterPro"/>
</dbReference>
<dbReference type="PANTHER" id="PTHR32114">
    <property type="entry name" value="ABC TRANSPORTER ABCH.3"/>
    <property type="match status" value="1"/>
</dbReference>
<sequence length="1017" mass="108514">MKPLHLTLQAFGPFAATETIDFTKLGDQAFFLIHGPTGAGKTTLLDAICFALYGDTSGGERNPQDMRSANADPALRTEVTLEFCLGATRYRVTRSPTQDRPSQRAAGGFVKEAAKAQLDVMMDDGWRSKATQPNRVGDAVRDLLGFDSAQFRQVIVLPQGRFRELLTADSRARQAILERLFRTELYRRVEEHLKDQAAGIRREADEIGLRRRTLLEQYTLPSTEALAARIAAQQEALLDLQQREALARAASEAAQASLHKGEMEQANLKAWHEAEATFAQLNARVPAKDAERDRLRAAQRAAHVTPVARNAEAARREQGTSREALARSEAAAARARHEADAATVALRAEQARAGEREAAQRSATALEDLLPRARQLGLLQHALAQANAALTQAQAAHTKAVAALDAGTKRQQALDEALAQARATAAPLDATRLQRDNARERLARIAKYRQVEAALPPLRAAQTAAQTQWTRAGAARDAARAALAQSEAAWRVGQAARLAAGLHRGDACPVCGGTDHPALAQQVLALVTDDDLDASRAALQRTDEALAEATAARQKADADVVQAQQRLADIAEAIEDVSEDGARRLEADVAALTAAATQAEAAAQRAQELEAAATQGRTALAASEAAASAADAQARVAAQERDKREAEFQASSALVPPESRDPDVIATSLEAARRHAGALEAALQVAQAAERQAATTLSGNDAALASAQQHVAQAEARTVQCDTELADALALAGFADAAAYAAATLAPDAIATLDEAVRRFDIDLATAAEHRARTAAIAQAIAAPDLPALLAARDTAAVQLEDAIRQRTELAAARDALLQCQALLDALAEDSRDVEARYAVLGRLSEVANGNNPRRMTFQRFVLATLLDEVLEAASLRLMRMSRGRYALQRVREQGDQRVAGGLDLEVFDHDTGSARPANTLSGGEGFLASLSLALGLADVVQSRAGGIQLDTLFVDEGFGTLDPESLDFAIRTLLDLQQAGRLVGIISHVTELRERIDVRLEVRPGVSGSQAVLRLP</sequence>
<feature type="compositionally biased region" description="Basic and acidic residues" evidence="1">
    <location>
        <begin position="312"/>
        <end position="326"/>
    </location>
</feature>
<accession>A0AAE9IAS3</accession>
<reference evidence="3" key="2">
    <citation type="submission" date="2022-05" db="EMBL/GenBank/DDBJ databases">
        <authorList>
            <person name="Kunte H.-J."/>
        </authorList>
    </citation>
    <scope>NUCLEOTIDE SEQUENCE</scope>
    <source>
        <strain evidence="3">G5</strain>
    </source>
</reference>
<dbReference type="KEGG" id="ccam:M5D45_18640"/>
<dbReference type="SUPFAM" id="SSF52540">
    <property type="entry name" value="P-loop containing nucleoside triphosphate hydrolases"/>
    <property type="match status" value="1"/>
</dbReference>
<dbReference type="RefSeq" id="WP_250025735.1">
    <property type="nucleotide sequence ID" value="NZ_CP097331.1"/>
</dbReference>
<feature type="domain" description="Rad50/SbcC-type AAA" evidence="2">
    <location>
        <begin position="6"/>
        <end position="209"/>
    </location>
</feature>
<dbReference type="PANTHER" id="PTHR32114:SF2">
    <property type="entry name" value="ABC TRANSPORTER ABCH.3"/>
    <property type="match status" value="1"/>
</dbReference>
<dbReference type="Pfam" id="PF13476">
    <property type="entry name" value="AAA_23"/>
    <property type="match status" value="1"/>
</dbReference>
<evidence type="ECO:0000259" key="2">
    <source>
        <dbReference type="Pfam" id="PF13476"/>
    </source>
</evidence>
<reference evidence="3" key="1">
    <citation type="journal article" date="2022" name="Microbiol. Resour. Announc.">
        <title>Genome Sequence of Cupriavidus campinensis Strain G5, a Member of a Bacterial Consortium Capable of Polyethylene Degradation.</title>
        <authorList>
            <person name="Schneider B."/>
            <person name="Pfeiffer F."/>
            <person name="Dyall-Smith M."/>
            <person name="Kunte H.J."/>
        </authorList>
    </citation>
    <scope>NUCLEOTIDE SEQUENCE</scope>
    <source>
        <strain evidence="3">G5</strain>
    </source>
</reference>
<feature type="region of interest" description="Disordered" evidence="1">
    <location>
        <begin position="633"/>
        <end position="661"/>
    </location>
</feature>
<dbReference type="InterPro" id="IPR027417">
    <property type="entry name" value="P-loop_NTPase"/>
</dbReference>